<protein>
    <submittedName>
        <fullName evidence="2">Uncharacterized protein</fullName>
    </submittedName>
</protein>
<feature type="region of interest" description="Disordered" evidence="1">
    <location>
        <begin position="1"/>
        <end position="31"/>
    </location>
</feature>
<reference evidence="4 5" key="1">
    <citation type="journal article" date="2020" name="Nat. Food">
        <title>A phased Vanilla planifolia genome enables genetic improvement of flavour and production.</title>
        <authorList>
            <person name="Hasing T."/>
            <person name="Tang H."/>
            <person name="Brym M."/>
            <person name="Khazi F."/>
            <person name="Huang T."/>
            <person name="Chambers A.H."/>
        </authorList>
    </citation>
    <scope>NUCLEOTIDE SEQUENCE [LARGE SCALE GENOMIC DNA]</scope>
    <source>
        <tissue evidence="2">Leaf</tissue>
    </source>
</reference>
<dbReference type="Proteomes" id="UP000636800">
    <property type="component" value="Unassembled WGS sequence"/>
</dbReference>
<dbReference type="Proteomes" id="UP000639772">
    <property type="component" value="Unassembled WGS sequence"/>
</dbReference>
<organism evidence="2 4">
    <name type="scientific">Vanilla planifolia</name>
    <name type="common">Vanilla</name>
    <dbReference type="NCBI Taxonomy" id="51239"/>
    <lineage>
        <taxon>Eukaryota</taxon>
        <taxon>Viridiplantae</taxon>
        <taxon>Streptophyta</taxon>
        <taxon>Embryophyta</taxon>
        <taxon>Tracheophyta</taxon>
        <taxon>Spermatophyta</taxon>
        <taxon>Magnoliopsida</taxon>
        <taxon>Liliopsida</taxon>
        <taxon>Asparagales</taxon>
        <taxon>Orchidaceae</taxon>
        <taxon>Vanilloideae</taxon>
        <taxon>Vanilleae</taxon>
        <taxon>Vanilla</taxon>
    </lineage>
</organism>
<dbReference type="AlphaFoldDB" id="A0A835U895"/>
<evidence type="ECO:0000256" key="1">
    <source>
        <dbReference type="SAM" id="MobiDB-lite"/>
    </source>
</evidence>
<name>A0A835U895_VANPL</name>
<accession>A0A835U895</accession>
<gene>
    <name evidence="3" type="ORF">HPP92_025715</name>
    <name evidence="2" type="ORF">HPP92_025988</name>
</gene>
<keyword evidence="4" id="KW-1185">Reference proteome</keyword>
<dbReference type="EMBL" id="JADCNM010000014">
    <property type="protein sequence ID" value="KAG0454411.1"/>
    <property type="molecule type" value="Genomic_DNA"/>
</dbReference>
<evidence type="ECO:0000313" key="2">
    <source>
        <dbReference type="EMBL" id="KAG0453324.1"/>
    </source>
</evidence>
<sequence>MAFIGVSSGKKAESNGPGEEQLRACGEERRGDSLRWPAAAGRKAKLLLCSPLPPTRDGAEGKVLHS</sequence>
<evidence type="ECO:0000313" key="5">
    <source>
        <dbReference type="Proteomes" id="UP000639772"/>
    </source>
</evidence>
<evidence type="ECO:0000313" key="3">
    <source>
        <dbReference type="EMBL" id="KAG0454411.1"/>
    </source>
</evidence>
<feature type="compositionally biased region" description="Basic and acidic residues" evidence="1">
    <location>
        <begin position="20"/>
        <end position="31"/>
    </location>
</feature>
<evidence type="ECO:0000313" key="4">
    <source>
        <dbReference type="Proteomes" id="UP000636800"/>
    </source>
</evidence>
<proteinExistence type="predicted"/>
<dbReference type="EMBL" id="JADCNL010000014">
    <property type="protein sequence ID" value="KAG0453324.1"/>
    <property type="molecule type" value="Genomic_DNA"/>
</dbReference>
<comment type="caution">
    <text evidence="2">The sequence shown here is derived from an EMBL/GenBank/DDBJ whole genome shotgun (WGS) entry which is preliminary data.</text>
</comment>